<dbReference type="EMBL" id="LFMY01000015">
    <property type="protein sequence ID" value="OKL56184.1"/>
    <property type="molecule type" value="Genomic_DNA"/>
</dbReference>
<feature type="transmembrane region" description="Helical" evidence="7">
    <location>
        <begin position="45"/>
        <end position="64"/>
    </location>
</feature>
<gene>
    <name evidence="9" type="ORF">UA08_08444</name>
</gene>
<keyword evidence="3" id="KW-0813">Transport</keyword>
<protein>
    <recommendedName>
        <fullName evidence="8">Major facilitator superfamily (MFS) profile domain-containing protein</fullName>
    </recommendedName>
</protein>
<keyword evidence="4 7" id="KW-0812">Transmembrane</keyword>
<dbReference type="AlphaFoldDB" id="A0A1Q5Q7Q8"/>
<evidence type="ECO:0000256" key="5">
    <source>
        <dbReference type="ARBA" id="ARBA00022989"/>
    </source>
</evidence>
<evidence type="ECO:0000256" key="1">
    <source>
        <dbReference type="ARBA" id="ARBA00004141"/>
    </source>
</evidence>
<dbReference type="RefSeq" id="XP_020116305.1">
    <property type="nucleotide sequence ID" value="XM_020263556.1"/>
</dbReference>
<evidence type="ECO:0000259" key="8">
    <source>
        <dbReference type="PROSITE" id="PS50850"/>
    </source>
</evidence>
<comment type="similarity">
    <text evidence="2">Belongs to the major facilitator superfamily. Sugar transporter (TC 2.A.1.1) family.</text>
</comment>
<feature type="domain" description="Major facilitator superfamily (MFS) profile" evidence="8">
    <location>
        <begin position="46"/>
        <end position="461"/>
    </location>
</feature>
<feature type="transmembrane region" description="Helical" evidence="7">
    <location>
        <begin position="439"/>
        <end position="457"/>
    </location>
</feature>
<evidence type="ECO:0000256" key="7">
    <source>
        <dbReference type="SAM" id="Phobius"/>
    </source>
</evidence>
<dbReference type="STRING" id="1441469.A0A1Q5Q7Q8"/>
<dbReference type="InterPro" id="IPR005828">
    <property type="entry name" value="MFS_sugar_transport-like"/>
</dbReference>
<feature type="transmembrane region" description="Helical" evidence="7">
    <location>
        <begin position="402"/>
        <end position="424"/>
    </location>
</feature>
<dbReference type="Pfam" id="PF00083">
    <property type="entry name" value="Sugar_tr"/>
    <property type="match status" value="2"/>
</dbReference>
<keyword evidence="6 7" id="KW-0472">Membrane</keyword>
<dbReference type="OrthoDB" id="2261376at2759"/>
<proteinExistence type="inferred from homology"/>
<feature type="transmembrane region" description="Helical" evidence="7">
    <location>
        <begin position="218"/>
        <end position="237"/>
    </location>
</feature>
<dbReference type="GeneID" id="31008200"/>
<name>A0A1Q5Q7Q8_TALAT</name>
<dbReference type="SUPFAM" id="SSF103473">
    <property type="entry name" value="MFS general substrate transporter"/>
    <property type="match status" value="1"/>
</dbReference>
<dbReference type="InterPro" id="IPR020846">
    <property type="entry name" value="MFS_dom"/>
</dbReference>
<reference evidence="9 10" key="1">
    <citation type="submission" date="2015-06" db="EMBL/GenBank/DDBJ databases">
        <title>Talaromyces atroroseus IBT 11181 draft genome.</title>
        <authorList>
            <person name="Rasmussen K.B."/>
            <person name="Rasmussen S."/>
            <person name="Petersen B."/>
            <person name="Sicheritz-Ponten T."/>
            <person name="Mortensen U.H."/>
            <person name="Thrane U."/>
        </authorList>
    </citation>
    <scope>NUCLEOTIDE SEQUENCE [LARGE SCALE GENOMIC DNA]</scope>
    <source>
        <strain evidence="9 10">IBT 11181</strain>
    </source>
</reference>
<sequence>MSDAIASPAAAAQADYEKHPEALQAPDVDDIPIDALPKSRWERSWPVIACGAGLFSDGYLNGIIGSVNTMLSDIYPETYNNSTASQNVTSIAFVGTVLGQLIFGVTSDYWSRKWSLFIATCILIVFGALCAGSYGAGDSQVGLFDALTAYRFFLGIGLGGEYPAGSVAAAESTGELKSGHRNRWFIFFTDFMIDAGYVVSAIVATIVVVATSERHLRAAWRICLGIGVIPPLSLLYLRYKLNEPEEFNRERMHKYPYWLILKFYWKRLLVVSAIWFIYDFSSFSFGIFSSKWLAIIIGDSAPLWQSFAWSILTYTFYLPGSFAGAFLSDIFGPKQTLAWGVFLQGVVGFIMVGAYKQLATPEYVAAFVVVFGIFSALGELGPGDNIGLVASKSCATAIRGQYYGIAAAMGKIGAFVGTYVLPIAQKNAPNPTRAGQDPFIISSALCIFTAVLCWVFVPNIGQDTIALEDLRFREYLEANGFDTTTMGTRTAQQQVSESASE</sequence>
<dbReference type="GO" id="GO:0005886">
    <property type="term" value="C:plasma membrane"/>
    <property type="evidence" value="ECO:0007669"/>
    <property type="project" value="TreeGrafter"/>
</dbReference>
<feature type="transmembrane region" description="Helical" evidence="7">
    <location>
        <begin position="84"/>
        <end position="104"/>
    </location>
</feature>
<feature type="transmembrane region" description="Helical" evidence="7">
    <location>
        <begin position="116"/>
        <end position="137"/>
    </location>
</feature>
<dbReference type="Gene3D" id="1.20.1250.20">
    <property type="entry name" value="MFS general substrate transporter like domains"/>
    <property type="match status" value="1"/>
</dbReference>
<dbReference type="InterPro" id="IPR036259">
    <property type="entry name" value="MFS_trans_sf"/>
</dbReference>
<evidence type="ECO:0000256" key="6">
    <source>
        <dbReference type="ARBA" id="ARBA00023136"/>
    </source>
</evidence>
<comment type="caution">
    <text evidence="9">The sequence shown here is derived from an EMBL/GenBank/DDBJ whole genome shotgun (WGS) entry which is preliminary data.</text>
</comment>
<dbReference type="PROSITE" id="PS50850">
    <property type="entry name" value="MFS"/>
    <property type="match status" value="1"/>
</dbReference>
<dbReference type="PANTHER" id="PTHR23508">
    <property type="entry name" value="CARBOXYLIC ACID TRANSPORTER PROTEIN HOMOLOG"/>
    <property type="match status" value="1"/>
</dbReference>
<dbReference type="PANTHER" id="PTHR23508:SF10">
    <property type="entry name" value="CARBOXYLIC ACID TRANSPORTER PROTEIN HOMOLOG"/>
    <property type="match status" value="1"/>
</dbReference>
<keyword evidence="5 7" id="KW-1133">Transmembrane helix</keyword>
<keyword evidence="10" id="KW-1185">Reference proteome</keyword>
<dbReference type="FunFam" id="1.20.1250.20:FF:000140">
    <property type="entry name" value="Putative MFS phospholipid transporter"/>
    <property type="match status" value="1"/>
</dbReference>
<evidence type="ECO:0000256" key="4">
    <source>
        <dbReference type="ARBA" id="ARBA00022692"/>
    </source>
</evidence>
<feature type="transmembrane region" description="Helical" evidence="7">
    <location>
        <begin position="339"/>
        <end position="357"/>
    </location>
</feature>
<dbReference type="GO" id="GO:0046943">
    <property type="term" value="F:carboxylic acid transmembrane transporter activity"/>
    <property type="evidence" value="ECO:0007669"/>
    <property type="project" value="TreeGrafter"/>
</dbReference>
<accession>A0A1Q5Q7Q8</accession>
<evidence type="ECO:0000313" key="9">
    <source>
        <dbReference type="EMBL" id="OKL56184.1"/>
    </source>
</evidence>
<feature type="transmembrane region" description="Helical" evidence="7">
    <location>
        <begin position="307"/>
        <end position="327"/>
    </location>
</feature>
<organism evidence="9 10">
    <name type="scientific">Talaromyces atroroseus</name>
    <dbReference type="NCBI Taxonomy" id="1441469"/>
    <lineage>
        <taxon>Eukaryota</taxon>
        <taxon>Fungi</taxon>
        <taxon>Dikarya</taxon>
        <taxon>Ascomycota</taxon>
        <taxon>Pezizomycotina</taxon>
        <taxon>Eurotiomycetes</taxon>
        <taxon>Eurotiomycetidae</taxon>
        <taxon>Eurotiales</taxon>
        <taxon>Trichocomaceae</taxon>
        <taxon>Talaromyces</taxon>
        <taxon>Talaromyces sect. Trachyspermi</taxon>
    </lineage>
</organism>
<evidence type="ECO:0000256" key="2">
    <source>
        <dbReference type="ARBA" id="ARBA00010992"/>
    </source>
</evidence>
<feature type="transmembrane region" description="Helical" evidence="7">
    <location>
        <begin position="191"/>
        <end position="212"/>
    </location>
</feature>
<comment type="subcellular location">
    <subcellularLocation>
        <location evidence="1">Membrane</location>
        <topology evidence="1">Multi-pass membrane protein</topology>
    </subcellularLocation>
</comment>
<dbReference type="GO" id="GO:0030643">
    <property type="term" value="P:intracellular phosphate ion homeostasis"/>
    <property type="evidence" value="ECO:0007669"/>
    <property type="project" value="EnsemblFungi"/>
</dbReference>
<evidence type="ECO:0000313" key="10">
    <source>
        <dbReference type="Proteomes" id="UP000214365"/>
    </source>
</evidence>
<feature type="transmembrane region" description="Helical" evidence="7">
    <location>
        <begin position="363"/>
        <end position="381"/>
    </location>
</feature>
<dbReference type="Proteomes" id="UP000214365">
    <property type="component" value="Unassembled WGS sequence"/>
</dbReference>
<evidence type="ECO:0000256" key="3">
    <source>
        <dbReference type="ARBA" id="ARBA00022448"/>
    </source>
</evidence>